<dbReference type="Proteomes" id="UP000321954">
    <property type="component" value="Chromosome"/>
</dbReference>
<gene>
    <name evidence="1" type="ORF">FK178_05670</name>
</gene>
<keyword evidence="2" id="KW-1185">Reference proteome</keyword>
<dbReference type="Pfam" id="PF14060">
    <property type="entry name" value="DUF4252"/>
    <property type="match status" value="1"/>
</dbReference>
<dbReference type="RefSeq" id="WP_146831941.1">
    <property type="nucleotide sequence ID" value="NZ_CP042476.1"/>
</dbReference>
<dbReference type="AlphaFoldDB" id="A0A5B8YN76"/>
<protein>
    <submittedName>
        <fullName evidence="1">DUF4252 domain-containing protein</fullName>
    </submittedName>
</protein>
<dbReference type="OrthoDB" id="705638at2"/>
<dbReference type="InterPro" id="IPR025348">
    <property type="entry name" value="DUF4252"/>
</dbReference>
<name>A0A5B8YN76_9FLAO</name>
<dbReference type="EMBL" id="CP042476">
    <property type="protein sequence ID" value="QED37229.1"/>
    <property type="molecule type" value="Genomic_DNA"/>
</dbReference>
<proteinExistence type="predicted"/>
<sequence length="177" mass="19858">MKKSIILALIGIISFTGYGQNFEKYDSMKDVDAVVMTSKMFKLLSKVDLSSTDPEAQQYLNLIENLKEIRIYTSNLSSVRSQMATDVSAYLNKGSLDELMRVSEKGNNIKFYSKPGKNENFVSELFMFMEGEKDGKPISVIMSITGNLDLTKISQLTSDLKVPGSEELKNVKNKKTK</sequence>
<organism evidence="1 2">
    <name type="scientific">Antarcticibacterium arcticum</name>
    <dbReference type="NCBI Taxonomy" id="2585771"/>
    <lineage>
        <taxon>Bacteria</taxon>
        <taxon>Pseudomonadati</taxon>
        <taxon>Bacteroidota</taxon>
        <taxon>Flavobacteriia</taxon>
        <taxon>Flavobacteriales</taxon>
        <taxon>Flavobacteriaceae</taxon>
        <taxon>Antarcticibacterium</taxon>
    </lineage>
</organism>
<reference evidence="1 2" key="1">
    <citation type="submission" date="2019-08" db="EMBL/GenBank/DDBJ databases">
        <title>Antarcticibacterium arcticum sp. nov., a bacterium isolated from marine sediment of the Canadian Beaufort Sea.</title>
        <authorList>
            <person name="Lee Y.M."/>
            <person name="Baek K."/>
            <person name="Lee D.-H."/>
            <person name="Shin S.C."/>
            <person name="Jin Y.K."/>
            <person name="Park Y."/>
        </authorList>
    </citation>
    <scope>NUCLEOTIDE SEQUENCE [LARGE SCALE GENOMIC DNA]</scope>
    <source>
        <strain evidence="1 2">PAMC 28998</strain>
    </source>
</reference>
<accession>A0A5B8YN76</accession>
<evidence type="ECO:0000313" key="2">
    <source>
        <dbReference type="Proteomes" id="UP000321954"/>
    </source>
</evidence>
<dbReference type="KEGG" id="anp:FK178_05670"/>
<evidence type="ECO:0000313" key="1">
    <source>
        <dbReference type="EMBL" id="QED37229.1"/>
    </source>
</evidence>